<dbReference type="PANTHER" id="PTHR22939">
    <property type="entry name" value="SERINE PROTEASE FAMILY S1C HTRA-RELATED"/>
    <property type="match status" value="1"/>
</dbReference>
<dbReference type="InterPro" id="IPR036034">
    <property type="entry name" value="PDZ_sf"/>
</dbReference>
<evidence type="ECO:0000256" key="2">
    <source>
        <dbReference type="ARBA" id="ARBA00022670"/>
    </source>
</evidence>
<dbReference type="SMART" id="SM00228">
    <property type="entry name" value="PDZ"/>
    <property type="match status" value="1"/>
</dbReference>
<gene>
    <name evidence="5" type="ORF">AVDCRST_MAG26-2126</name>
</gene>
<dbReference type="Gene3D" id="2.40.10.120">
    <property type="match status" value="1"/>
</dbReference>
<protein>
    <recommendedName>
        <fullName evidence="4">PDZ domain-containing protein</fullName>
    </recommendedName>
</protein>
<accession>A0A6J4IQ89</accession>
<organism evidence="5">
    <name type="scientific">uncultured Chloroflexia bacterium</name>
    <dbReference type="NCBI Taxonomy" id="1672391"/>
    <lineage>
        <taxon>Bacteria</taxon>
        <taxon>Bacillati</taxon>
        <taxon>Chloroflexota</taxon>
        <taxon>Chloroflexia</taxon>
        <taxon>environmental samples</taxon>
    </lineage>
</organism>
<sequence>MRDGSEFKSKVLARDPQHDLAALRVEANDLPAATIGDSTRVRVGQLVLAVGNPRGIRNVVTAGIVTGVGQVTGEHGPRFGDLIQADVALEPGNSGGPLADVEGRILGINSMISAAGIALAIPAEVVRAFAAYGSTGHPYIGIGGVPVRVRLEGQERGALLITLVEEGSPADRGGLLQGDVLLAFDDQPVATGEEFRSRLLVSAAGEGVRLHVLRGAMRVDLTVVPTVKALA</sequence>
<name>A0A6J4IQ89_9CHLR</name>
<keyword evidence="2" id="KW-0645">Protease</keyword>
<dbReference type="Pfam" id="PF13180">
    <property type="entry name" value="PDZ_2"/>
    <property type="match status" value="1"/>
</dbReference>
<dbReference type="AlphaFoldDB" id="A0A6J4IQ89"/>
<feature type="domain" description="PDZ" evidence="4">
    <location>
        <begin position="144"/>
        <end position="216"/>
    </location>
</feature>
<proteinExistence type="inferred from homology"/>
<dbReference type="Gene3D" id="2.30.42.10">
    <property type="match status" value="1"/>
</dbReference>
<dbReference type="Pfam" id="PF13365">
    <property type="entry name" value="Trypsin_2"/>
    <property type="match status" value="1"/>
</dbReference>
<dbReference type="InterPro" id="IPR001940">
    <property type="entry name" value="Peptidase_S1C"/>
</dbReference>
<evidence type="ECO:0000256" key="1">
    <source>
        <dbReference type="ARBA" id="ARBA00010541"/>
    </source>
</evidence>
<dbReference type="SUPFAM" id="SSF50156">
    <property type="entry name" value="PDZ domain-like"/>
    <property type="match status" value="1"/>
</dbReference>
<dbReference type="GO" id="GO:0004252">
    <property type="term" value="F:serine-type endopeptidase activity"/>
    <property type="evidence" value="ECO:0007669"/>
    <property type="project" value="InterPro"/>
</dbReference>
<dbReference type="PRINTS" id="PR00834">
    <property type="entry name" value="PROTEASES2C"/>
</dbReference>
<keyword evidence="3" id="KW-0378">Hydrolase</keyword>
<dbReference type="InterPro" id="IPR001478">
    <property type="entry name" value="PDZ"/>
</dbReference>
<evidence type="ECO:0000259" key="4">
    <source>
        <dbReference type="PROSITE" id="PS50106"/>
    </source>
</evidence>
<evidence type="ECO:0000313" key="5">
    <source>
        <dbReference type="EMBL" id="CAA9256457.1"/>
    </source>
</evidence>
<dbReference type="GO" id="GO:0006508">
    <property type="term" value="P:proteolysis"/>
    <property type="evidence" value="ECO:0007669"/>
    <property type="project" value="UniProtKB-KW"/>
</dbReference>
<dbReference type="EMBL" id="CADCTK010000485">
    <property type="protein sequence ID" value="CAA9256457.1"/>
    <property type="molecule type" value="Genomic_DNA"/>
</dbReference>
<dbReference type="SUPFAM" id="SSF50494">
    <property type="entry name" value="Trypsin-like serine proteases"/>
    <property type="match status" value="1"/>
</dbReference>
<evidence type="ECO:0000256" key="3">
    <source>
        <dbReference type="ARBA" id="ARBA00022801"/>
    </source>
</evidence>
<dbReference type="PANTHER" id="PTHR22939:SF129">
    <property type="entry name" value="SERINE PROTEASE HTRA2, MITOCHONDRIAL"/>
    <property type="match status" value="1"/>
</dbReference>
<dbReference type="InterPro" id="IPR009003">
    <property type="entry name" value="Peptidase_S1_PA"/>
</dbReference>
<reference evidence="5" key="1">
    <citation type="submission" date="2020-02" db="EMBL/GenBank/DDBJ databases">
        <authorList>
            <person name="Meier V. D."/>
        </authorList>
    </citation>
    <scope>NUCLEOTIDE SEQUENCE</scope>
    <source>
        <strain evidence="5">AVDCRST_MAG26</strain>
    </source>
</reference>
<dbReference type="PROSITE" id="PS50106">
    <property type="entry name" value="PDZ"/>
    <property type="match status" value="1"/>
</dbReference>
<comment type="similarity">
    <text evidence="1">Belongs to the peptidase S1C family.</text>
</comment>